<evidence type="ECO:0000256" key="3">
    <source>
        <dbReference type="ARBA" id="ARBA00022516"/>
    </source>
</evidence>
<accession>A0A7I8KJZ4</accession>
<organism evidence="12 13">
    <name type="scientific">Spirodela intermedia</name>
    <name type="common">Intermediate duckweed</name>
    <dbReference type="NCBI Taxonomy" id="51605"/>
    <lineage>
        <taxon>Eukaryota</taxon>
        <taxon>Viridiplantae</taxon>
        <taxon>Streptophyta</taxon>
        <taxon>Embryophyta</taxon>
        <taxon>Tracheophyta</taxon>
        <taxon>Spermatophyta</taxon>
        <taxon>Magnoliopsida</taxon>
        <taxon>Liliopsida</taxon>
        <taxon>Araceae</taxon>
        <taxon>Lemnoideae</taxon>
        <taxon>Spirodela</taxon>
    </lineage>
</organism>
<protein>
    <recommendedName>
        <fullName evidence="11">Acyltransferase</fullName>
        <ecNumber evidence="11">2.3.1.-</ecNumber>
    </recommendedName>
</protein>
<evidence type="ECO:0000313" key="12">
    <source>
        <dbReference type="EMBL" id="CAA7397991.1"/>
    </source>
</evidence>
<keyword evidence="4 11" id="KW-0808">Transferase</keyword>
<dbReference type="PANTHER" id="PTHR12317">
    <property type="entry name" value="DIACYLGLYCEROL O-ACYLTRANSFERASE"/>
    <property type="match status" value="1"/>
</dbReference>
<evidence type="ECO:0000256" key="6">
    <source>
        <dbReference type="ARBA" id="ARBA00022824"/>
    </source>
</evidence>
<keyword evidence="13" id="KW-1185">Reference proteome</keyword>
<dbReference type="GO" id="GO:0005789">
    <property type="term" value="C:endoplasmic reticulum membrane"/>
    <property type="evidence" value="ECO:0007669"/>
    <property type="project" value="UniProtKB-SubCell"/>
</dbReference>
<dbReference type="Pfam" id="PF03982">
    <property type="entry name" value="DAGAT"/>
    <property type="match status" value="1"/>
</dbReference>
<reference evidence="12" key="1">
    <citation type="submission" date="2020-02" db="EMBL/GenBank/DDBJ databases">
        <authorList>
            <person name="Scholz U."/>
            <person name="Mascher M."/>
            <person name="Fiebig A."/>
        </authorList>
    </citation>
    <scope>NUCLEOTIDE SEQUENCE</scope>
</reference>
<dbReference type="InterPro" id="IPR007130">
    <property type="entry name" value="DAGAT"/>
</dbReference>
<evidence type="ECO:0000256" key="11">
    <source>
        <dbReference type="RuleBase" id="RU367023"/>
    </source>
</evidence>
<keyword evidence="5 11" id="KW-0812">Transmembrane</keyword>
<dbReference type="OrthoDB" id="264532at2759"/>
<feature type="transmembrane region" description="Helical" evidence="11">
    <location>
        <begin position="36"/>
        <end position="58"/>
    </location>
</feature>
<gene>
    <name evidence="12" type="ORF">SI8410_06008656</name>
</gene>
<evidence type="ECO:0000256" key="10">
    <source>
        <dbReference type="ARBA" id="ARBA00023315"/>
    </source>
</evidence>
<evidence type="ECO:0000256" key="9">
    <source>
        <dbReference type="ARBA" id="ARBA00023136"/>
    </source>
</evidence>
<proteinExistence type="inferred from homology"/>
<evidence type="ECO:0000256" key="4">
    <source>
        <dbReference type="ARBA" id="ARBA00022679"/>
    </source>
</evidence>
<comment type="similarity">
    <text evidence="2 11">Belongs to the diacylglycerol acyltransferase family.</text>
</comment>
<evidence type="ECO:0000256" key="7">
    <source>
        <dbReference type="ARBA" id="ARBA00022989"/>
    </source>
</evidence>
<dbReference type="GO" id="GO:0019432">
    <property type="term" value="P:triglyceride biosynthetic process"/>
    <property type="evidence" value="ECO:0007669"/>
    <property type="project" value="TreeGrafter"/>
</dbReference>
<keyword evidence="8" id="KW-0443">Lipid metabolism</keyword>
<sequence>MGEGKVQGGGGGGNGGAVAAEPSVFRGTAYSAVRTTVALAIWLGSIHFNVALVLAALLLFPSRIAIGVFVVLLILMTIPLNDKSDWGKNLSRYICKYASGYFPVTLHVEDISAFDPNEAYVFGYEPHSVLPIGLCALASNTGFMPLPKVKALASSAVFYTPFLRHIWTWMGLIPASRKSFYSYLTAGYSCIIIPGGVQEVTLMEHDSEVVFLRNRKGFVRIAIELGRPIVPVFCFGQSKVYKWWKPSGKLFLQIARVIRFYPTVFWGIYGTPIPFQRPMHVVVGRPILVEKSPQPSVEEVDVIHQQFIAALEELFGKHKGKAGYPDLSLRIY</sequence>
<dbReference type="EC" id="2.3.1.-" evidence="11"/>
<dbReference type="CDD" id="cd07987">
    <property type="entry name" value="LPLAT_MGAT-like"/>
    <property type="match status" value="1"/>
</dbReference>
<evidence type="ECO:0000256" key="2">
    <source>
        <dbReference type="ARBA" id="ARBA00005420"/>
    </source>
</evidence>
<evidence type="ECO:0000256" key="1">
    <source>
        <dbReference type="ARBA" id="ARBA00004477"/>
    </source>
</evidence>
<dbReference type="Proteomes" id="UP000663760">
    <property type="component" value="Chromosome 6"/>
</dbReference>
<keyword evidence="3" id="KW-0444">Lipid biosynthesis</keyword>
<name>A0A7I8KJZ4_SPIIN</name>
<dbReference type="PANTHER" id="PTHR12317:SF63">
    <property type="entry name" value="DIACYLGLYCEROL O-ACYLTRANSFERASE 2"/>
    <property type="match status" value="1"/>
</dbReference>
<dbReference type="EMBL" id="LR746269">
    <property type="protein sequence ID" value="CAA7397991.1"/>
    <property type="molecule type" value="Genomic_DNA"/>
</dbReference>
<evidence type="ECO:0000313" key="13">
    <source>
        <dbReference type="Proteomes" id="UP000663760"/>
    </source>
</evidence>
<comment type="subcellular location">
    <subcellularLocation>
        <location evidence="1 11">Endoplasmic reticulum membrane</location>
        <topology evidence="1 11">Multi-pass membrane protein</topology>
    </subcellularLocation>
</comment>
<dbReference type="GO" id="GO:0004144">
    <property type="term" value="F:diacylglycerol O-acyltransferase activity"/>
    <property type="evidence" value="ECO:0007669"/>
    <property type="project" value="TreeGrafter"/>
</dbReference>
<keyword evidence="10" id="KW-0012">Acyltransferase</keyword>
<keyword evidence="6 11" id="KW-0256">Endoplasmic reticulum</keyword>
<evidence type="ECO:0000256" key="5">
    <source>
        <dbReference type="ARBA" id="ARBA00022692"/>
    </source>
</evidence>
<dbReference type="AlphaFoldDB" id="A0A7I8KJZ4"/>
<feature type="transmembrane region" description="Helical" evidence="11">
    <location>
        <begin position="64"/>
        <end position="81"/>
    </location>
</feature>
<dbReference type="SUPFAM" id="SSF69593">
    <property type="entry name" value="Glycerol-3-phosphate (1)-acyltransferase"/>
    <property type="match status" value="1"/>
</dbReference>
<keyword evidence="9 11" id="KW-0472">Membrane</keyword>
<evidence type="ECO:0000256" key="8">
    <source>
        <dbReference type="ARBA" id="ARBA00023098"/>
    </source>
</evidence>
<keyword evidence="7 11" id="KW-1133">Transmembrane helix</keyword>